<sequence>MFDFNLIIQEAEKMTSFWSFSQNWFDILSLVLTILSLWLAYFLGERGYRRDKKDKAKEQKELIKSEVKLFENNLGQLNLAIDGQLKGLKEYKEKQNFSLEFNPDIQVDFLKFIDVKHIYEAIGFKKEDGIGKVNSLFAALYSLNDFRHSLRDSVRTYISRYITLEKRFYLYRKLMYRMFHEISNRRAIDVLRSPQGFQINFGHNEFAEKYFHHVQAVLSNPDLLNENQVVIREKLIELFIIPLIEITKQYIPVDEDAIEVSDVTNEVNAAWIDMEIVTKAHFEEIEGHINSLEKVKTEITTFLDLKK</sequence>
<dbReference type="OrthoDB" id="1332603at2"/>
<reference evidence="2 3" key="1">
    <citation type="submission" date="2014-04" db="EMBL/GenBank/DDBJ databases">
        <title>Aquimarina sp. 22II-S11-z7 Genome Sequencing.</title>
        <authorList>
            <person name="Lai Q."/>
        </authorList>
    </citation>
    <scope>NUCLEOTIDE SEQUENCE [LARGE SCALE GENOMIC DNA]</scope>
    <source>
        <strain evidence="2 3">22II-S11-z7</strain>
    </source>
</reference>
<comment type="caution">
    <text evidence="2">The sequence shown here is derived from an EMBL/GenBank/DDBJ whole genome shotgun (WGS) entry which is preliminary data.</text>
</comment>
<dbReference type="AlphaFoldDB" id="A0A023BUK6"/>
<organism evidence="2 3">
    <name type="scientific">Aquimarina atlantica</name>
    <dbReference type="NCBI Taxonomy" id="1317122"/>
    <lineage>
        <taxon>Bacteria</taxon>
        <taxon>Pseudomonadati</taxon>
        <taxon>Bacteroidota</taxon>
        <taxon>Flavobacteriia</taxon>
        <taxon>Flavobacteriales</taxon>
        <taxon>Flavobacteriaceae</taxon>
        <taxon>Aquimarina</taxon>
    </lineage>
</organism>
<gene>
    <name evidence="2" type="ORF">ATO12_17085</name>
</gene>
<evidence type="ECO:0000313" key="2">
    <source>
        <dbReference type="EMBL" id="EZH73650.1"/>
    </source>
</evidence>
<dbReference type="RefSeq" id="WP_034242387.1">
    <property type="nucleotide sequence ID" value="NZ_AQRA01000005.1"/>
</dbReference>
<dbReference type="EMBL" id="AQRA01000005">
    <property type="protein sequence ID" value="EZH73650.1"/>
    <property type="molecule type" value="Genomic_DNA"/>
</dbReference>
<protein>
    <recommendedName>
        <fullName evidence="4">Phage abortive infection protein</fullName>
    </recommendedName>
</protein>
<proteinExistence type="predicted"/>
<keyword evidence="3" id="KW-1185">Reference proteome</keyword>
<evidence type="ECO:0000256" key="1">
    <source>
        <dbReference type="SAM" id="Phobius"/>
    </source>
</evidence>
<dbReference type="eggNOG" id="ENOG50341ST">
    <property type="taxonomic scope" value="Bacteria"/>
</dbReference>
<keyword evidence="1" id="KW-1133">Transmembrane helix</keyword>
<keyword evidence="1" id="KW-0472">Membrane</keyword>
<evidence type="ECO:0008006" key="4">
    <source>
        <dbReference type="Google" id="ProtNLM"/>
    </source>
</evidence>
<evidence type="ECO:0000313" key="3">
    <source>
        <dbReference type="Proteomes" id="UP000023541"/>
    </source>
</evidence>
<dbReference type="Proteomes" id="UP000023541">
    <property type="component" value="Unassembled WGS sequence"/>
</dbReference>
<keyword evidence="1" id="KW-0812">Transmembrane</keyword>
<feature type="transmembrane region" description="Helical" evidence="1">
    <location>
        <begin position="24"/>
        <end position="43"/>
    </location>
</feature>
<dbReference type="STRING" id="1317122.ATO12_17085"/>
<name>A0A023BUK6_9FLAO</name>
<accession>A0A023BUK6</accession>